<dbReference type="AlphaFoldDB" id="A0A1Y5NYJ3"/>
<feature type="domain" description="Alpha-L-rhamnosidase concanavalin-like" evidence="2">
    <location>
        <begin position="218"/>
        <end position="286"/>
    </location>
</feature>
<protein>
    <recommendedName>
        <fullName evidence="5">Alpha-L-rhamnosidase</fullName>
    </recommendedName>
</protein>
<dbReference type="PANTHER" id="PTHR33307:SF6">
    <property type="entry name" value="ALPHA-RHAMNOSIDASE (EUROFUNG)-RELATED"/>
    <property type="match status" value="1"/>
</dbReference>
<dbReference type="InterPro" id="IPR013737">
    <property type="entry name" value="Bac_rhamnosid_N"/>
</dbReference>
<sequence>MREDGAADFRELFSLRIDSPPEERLLPAPYLRQRFHLAHYPVRARLYATAHGIYHAELNGEPVSDEVFAPGVESYDIHLSFQTYDVTDHLALGENVLGVVLSDGWYAGRVGILGASKGYGDRLKAIWQLEVEYADGTTQTIASDGSAVSSTEGPIRYADLAVGEAYDARIDWNGWSTAVFDDSAWAPVTEVDLEQSLVPFVGEPVRRVLEVPAVEIIRTPAGETVVDFGQVIAGRVRFRVRGGRGHVVRLEHSEVLDRHGNYFHNIVGPNKDQTDVYTLAGDPDGESSARSSTAPSVAGGGSTRSSPTPGLHWMIRTRPITMRRWSGCCPCMCVRSPASRTSPSR</sequence>
<feature type="domain" description="Bacterial alpha-L-rhamnosidase N-terminal" evidence="3">
    <location>
        <begin position="42"/>
        <end position="208"/>
    </location>
</feature>
<evidence type="ECO:0000259" key="3">
    <source>
        <dbReference type="Pfam" id="PF08531"/>
    </source>
</evidence>
<accession>A0A1Y5NYJ3</accession>
<dbReference type="Gene3D" id="2.60.120.260">
    <property type="entry name" value="Galactose-binding domain-like"/>
    <property type="match status" value="2"/>
</dbReference>
<feature type="region of interest" description="Disordered" evidence="1">
    <location>
        <begin position="280"/>
        <end position="312"/>
    </location>
</feature>
<proteinExistence type="predicted"/>
<dbReference type="InterPro" id="IPR008902">
    <property type="entry name" value="Rhamnosid_concanavalin"/>
</dbReference>
<evidence type="ECO:0008006" key="5">
    <source>
        <dbReference type="Google" id="ProtNLM"/>
    </source>
</evidence>
<organism evidence="4">
    <name type="scientific">uncultured Microbacterium sp</name>
    <dbReference type="NCBI Taxonomy" id="191216"/>
    <lineage>
        <taxon>Bacteria</taxon>
        <taxon>Bacillati</taxon>
        <taxon>Actinomycetota</taxon>
        <taxon>Actinomycetes</taxon>
        <taxon>Micrococcales</taxon>
        <taxon>Microbacteriaceae</taxon>
        <taxon>Microbacterium</taxon>
        <taxon>environmental samples</taxon>
    </lineage>
</organism>
<evidence type="ECO:0000256" key="1">
    <source>
        <dbReference type="SAM" id="MobiDB-lite"/>
    </source>
</evidence>
<reference evidence="4" key="1">
    <citation type="submission" date="2016-03" db="EMBL/GenBank/DDBJ databases">
        <authorList>
            <person name="Ploux O."/>
        </authorList>
    </citation>
    <scope>NUCLEOTIDE SEQUENCE</scope>
    <source>
        <strain evidence="4">UC1</strain>
    </source>
</reference>
<dbReference type="PANTHER" id="PTHR33307">
    <property type="entry name" value="ALPHA-RHAMNOSIDASE (EUROFUNG)"/>
    <property type="match status" value="1"/>
</dbReference>
<dbReference type="EMBL" id="FLQR01000006">
    <property type="protein sequence ID" value="SBS71512.1"/>
    <property type="molecule type" value="Genomic_DNA"/>
</dbReference>
<evidence type="ECO:0000259" key="2">
    <source>
        <dbReference type="Pfam" id="PF05592"/>
    </source>
</evidence>
<dbReference type="InterPro" id="IPR016007">
    <property type="entry name" value="Alpha_rhamnosid"/>
</dbReference>
<dbReference type="Pfam" id="PF05592">
    <property type="entry name" value="Bac_rhamnosid"/>
    <property type="match status" value="1"/>
</dbReference>
<name>A0A1Y5NYJ3_9MICO</name>
<gene>
    <name evidence="4" type="ORF">MIPYR_20049</name>
</gene>
<evidence type="ECO:0000313" key="4">
    <source>
        <dbReference type="EMBL" id="SBS71512.1"/>
    </source>
</evidence>
<dbReference type="Pfam" id="PF08531">
    <property type="entry name" value="Bac_rhamnosid_N"/>
    <property type="match status" value="1"/>
</dbReference>